<evidence type="ECO:0000313" key="2">
    <source>
        <dbReference type="Proteomes" id="UP001279660"/>
    </source>
</evidence>
<keyword evidence="2" id="KW-1185">Reference proteome</keyword>
<accession>A0ABU4PPM8</accession>
<comment type="caution">
    <text evidence="1">The sequence shown here is derived from an EMBL/GenBank/DDBJ whole genome shotgun (WGS) entry which is preliminary data.</text>
</comment>
<dbReference type="Pfam" id="PF04430">
    <property type="entry name" value="DUF498"/>
    <property type="match status" value="1"/>
</dbReference>
<dbReference type="Gene3D" id="3.40.1230.10">
    <property type="entry name" value="MTH938-like"/>
    <property type="match status" value="1"/>
</dbReference>
<dbReference type="InterPro" id="IPR007523">
    <property type="entry name" value="NDUFAF3/AAMDC"/>
</dbReference>
<reference evidence="1 2" key="1">
    <citation type="submission" date="2023-11" db="EMBL/GenBank/DDBJ databases">
        <title>MicrobeMod: A computational toolkit for identifying prokaryotic methylation and restriction-modification with nanopore sequencing.</title>
        <authorList>
            <person name="Crits-Christoph A."/>
            <person name="Kang S.C."/>
            <person name="Lee H."/>
            <person name="Ostrov N."/>
        </authorList>
    </citation>
    <scope>NUCLEOTIDE SEQUENCE [LARGE SCALE GENOMIC DNA]</scope>
    <source>
        <strain evidence="1 2">ATCC 14820</strain>
    </source>
</reference>
<dbReference type="EMBL" id="JAWXXV010000001">
    <property type="protein sequence ID" value="MDX5983895.1"/>
    <property type="molecule type" value="Genomic_DNA"/>
</dbReference>
<dbReference type="RefSeq" id="WP_010404231.1">
    <property type="nucleotide sequence ID" value="NZ_JAWXXV010000001.1"/>
</dbReference>
<dbReference type="Proteomes" id="UP001279660">
    <property type="component" value="Unassembled WGS sequence"/>
</dbReference>
<organism evidence="1 2">
    <name type="scientific">Sphingomonas echinoides</name>
    <dbReference type="NCBI Taxonomy" id="59803"/>
    <lineage>
        <taxon>Bacteria</taxon>
        <taxon>Pseudomonadati</taxon>
        <taxon>Pseudomonadota</taxon>
        <taxon>Alphaproteobacteria</taxon>
        <taxon>Sphingomonadales</taxon>
        <taxon>Sphingomonadaceae</taxon>
        <taxon>Sphingomonas</taxon>
    </lineage>
</organism>
<dbReference type="SUPFAM" id="SSF64076">
    <property type="entry name" value="MTH938-like"/>
    <property type="match status" value="1"/>
</dbReference>
<sequence length="126" mass="13447">MRIERERGVGPIITGFSQGGFKVEADAFRGVYRALLIWPDGSDEWAPPALDALNAEAVAPLLAIDPRPEFLLLGTGATMHRPPPAFVRALEAQGVGVEAMDSRAAARAWAVLRGEGRQVAGALYPL</sequence>
<name>A0ABU4PPM8_9SPHN</name>
<evidence type="ECO:0000313" key="1">
    <source>
        <dbReference type="EMBL" id="MDX5983895.1"/>
    </source>
</evidence>
<proteinExistence type="predicted"/>
<dbReference type="InterPro" id="IPR036748">
    <property type="entry name" value="MTH938-like_sf"/>
</dbReference>
<dbReference type="PANTHER" id="PTHR21192">
    <property type="entry name" value="NUCLEAR PROTEIN E3-3"/>
    <property type="match status" value="1"/>
</dbReference>
<dbReference type="PANTHER" id="PTHR21192:SF2">
    <property type="entry name" value="NADH DEHYDROGENASE [UBIQUINONE] 1 ALPHA SUBCOMPLEX ASSEMBLY FACTOR 3"/>
    <property type="match status" value="1"/>
</dbReference>
<protein>
    <submittedName>
        <fullName evidence="1">Mth938-like domain-containing protein</fullName>
    </submittedName>
</protein>
<gene>
    <name evidence="1" type="ORF">SIL82_06450</name>
</gene>